<name>A0ABQ6QC77_9GAMM</name>
<dbReference type="EMBL" id="BTRJ01000018">
    <property type="protein sequence ID" value="GMR27802.1"/>
    <property type="molecule type" value="Genomic_DNA"/>
</dbReference>
<keyword evidence="3" id="KW-1185">Reference proteome</keyword>
<reference evidence="3" key="1">
    <citation type="submission" date="2023-07" db="EMBL/GenBank/DDBJ databases">
        <title>Genome sequence of Stenotrophomonas sp. Alg010 isolated from Sargassum waste.</title>
        <authorList>
            <person name="Mohapatra"/>
            <person name="B.R."/>
        </authorList>
    </citation>
    <scope>NUCLEOTIDE SEQUENCE [LARGE SCALE GENOMIC DNA]</scope>
    <source>
        <strain evidence="3">Alg010</strain>
    </source>
</reference>
<keyword evidence="1" id="KW-0472">Membrane</keyword>
<comment type="caution">
    <text evidence="2">The sequence shown here is derived from an EMBL/GenBank/DDBJ whole genome shotgun (WGS) entry which is preliminary data.</text>
</comment>
<proteinExistence type="predicted"/>
<sequence>MRTFFSQQRWTLLKFYFVASYLILIEELIRAAVH</sequence>
<evidence type="ECO:0008006" key="4">
    <source>
        <dbReference type="Google" id="ProtNLM"/>
    </source>
</evidence>
<evidence type="ECO:0000313" key="3">
    <source>
        <dbReference type="Proteomes" id="UP001306668"/>
    </source>
</evidence>
<keyword evidence="1" id="KW-1133">Transmembrane helix</keyword>
<dbReference type="Proteomes" id="UP001306668">
    <property type="component" value="Unassembled WGS sequence"/>
</dbReference>
<evidence type="ECO:0000256" key="1">
    <source>
        <dbReference type="SAM" id="Phobius"/>
    </source>
</evidence>
<feature type="transmembrane region" description="Helical" evidence="1">
    <location>
        <begin position="12"/>
        <end position="33"/>
    </location>
</feature>
<gene>
    <name evidence="2" type="ORF">STENOSP10_20220</name>
</gene>
<protein>
    <recommendedName>
        <fullName evidence="4">DUF2770 domain-containing protein</fullName>
    </recommendedName>
</protein>
<accession>A0ABQ6QC77</accession>
<evidence type="ECO:0000313" key="2">
    <source>
        <dbReference type="EMBL" id="GMR27802.1"/>
    </source>
</evidence>
<organism evidence="2 3">
    <name type="scientific">Stenotrophomonas sepilia</name>
    <dbReference type="NCBI Taxonomy" id="2860290"/>
    <lineage>
        <taxon>Bacteria</taxon>
        <taxon>Pseudomonadati</taxon>
        <taxon>Pseudomonadota</taxon>
        <taxon>Gammaproteobacteria</taxon>
        <taxon>Lysobacterales</taxon>
        <taxon>Lysobacteraceae</taxon>
        <taxon>Stenotrophomonas</taxon>
        <taxon>Stenotrophomonas maltophilia group</taxon>
    </lineage>
</organism>
<keyword evidence="1" id="KW-0812">Transmembrane</keyword>